<evidence type="ECO:0000313" key="6">
    <source>
        <dbReference type="EMBL" id="OUR96180.1"/>
    </source>
</evidence>
<dbReference type="Pfam" id="PF00270">
    <property type="entry name" value="DEAD"/>
    <property type="match status" value="1"/>
</dbReference>
<keyword evidence="1" id="KW-0547">Nucleotide-binding</keyword>
<dbReference type="PANTHER" id="PTHR47961">
    <property type="entry name" value="DNA POLYMERASE THETA, PUTATIVE (AFU_ORTHOLOGUE AFUA_1G05260)-RELATED"/>
    <property type="match status" value="1"/>
</dbReference>
<keyword evidence="4" id="KW-0067">ATP-binding</keyword>
<dbReference type="Pfam" id="PF00271">
    <property type="entry name" value="Helicase_C"/>
    <property type="match status" value="1"/>
</dbReference>
<keyword evidence="3" id="KW-0347">Helicase</keyword>
<dbReference type="InterPro" id="IPR014001">
    <property type="entry name" value="Helicase_ATP-bd"/>
</dbReference>
<dbReference type="InterPro" id="IPR001650">
    <property type="entry name" value="Helicase_C-like"/>
</dbReference>
<keyword evidence="2" id="KW-0378">Hydrolase</keyword>
<protein>
    <recommendedName>
        <fullName evidence="5">Helicase ATP-binding domain-containing protein</fullName>
    </recommendedName>
</protein>
<evidence type="ECO:0000256" key="2">
    <source>
        <dbReference type="ARBA" id="ARBA00022801"/>
    </source>
</evidence>
<accession>A0A1Y5FBE3</accession>
<name>A0A1Y5FBE3_9BACT</name>
<dbReference type="InterPro" id="IPR011545">
    <property type="entry name" value="DEAD/DEAH_box_helicase_dom"/>
</dbReference>
<dbReference type="InterPro" id="IPR050474">
    <property type="entry name" value="Hel308_SKI2-like"/>
</dbReference>
<dbReference type="SMART" id="SM00487">
    <property type="entry name" value="DEXDc"/>
    <property type="match status" value="1"/>
</dbReference>
<feature type="domain" description="Helicase ATP-binding" evidence="5">
    <location>
        <begin position="9"/>
        <end position="170"/>
    </location>
</feature>
<dbReference type="Proteomes" id="UP000196531">
    <property type="component" value="Unassembled WGS sequence"/>
</dbReference>
<evidence type="ECO:0000259" key="5">
    <source>
        <dbReference type="PROSITE" id="PS51192"/>
    </source>
</evidence>
<organism evidence="6 7">
    <name type="scientific">Halobacteriovorax marinus</name>
    <dbReference type="NCBI Taxonomy" id="97084"/>
    <lineage>
        <taxon>Bacteria</taxon>
        <taxon>Pseudomonadati</taxon>
        <taxon>Bdellovibrionota</taxon>
        <taxon>Bacteriovoracia</taxon>
        <taxon>Bacteriovoracales</taxon>
        <taxon>Halobacteriovoraceae</taxon>
        <taxon>Halobacteriovorax</taxon>
    </lineage>
</organism>
<evidence type="ECO:0000256" key="3">
    <source>
        <dbReference type="ARBA" id="ARBA00022806"/>
    </source>
</evidence>
<dbReference type="GO" id="GO:0016787">
    <property type="term" value="F:hydrolase activity"/>
    <property type="evidence" value="ECO:0007669"/>
    <property type="project" value="UniProtKB-KW"/>
</dbReference>
<gene>
    <name evidence="6" type="ORF">A9Q84_07410</name>
</gene>
<dbReference type="GO" id="GO:0004386">
    <property type="term" value="F:helicase activity"/>
    <property type="evidence" value="ECO:0007669"/>
    <property type="project" value="UniProtKB-KW"/>
</dbReference>
<evidence type="ECO:0000313" key="7">
    <source>
        <dbReference type="Proteomes" id="UP000196531"/>
    </source>
</evidence>
<evidence type="ECO:0000256" key="1">
    <source>
        <dbReference type="ARBA" id="ARBA00022741"/>
    </source>
</evidence>
<dbReference type="SUPFAM" id="SSF52540">
    <property type="entry name" value="P-loop containing nucleoside triphosphate hydrolases"/>
    <property type="match status" value="1"/>
</dbReference>
<dbReference type="Gene3D" id="3.40.50.300">
    <property type="entry name" value="P-loop containing nucleotide triphosphate hydrolases"/>
    <property type="match status" value="2"/>
</dbReference>
<dbReference type="EMBL" id="MAAO01000006">
    <property type="protein sequence ID" value="OUR96180.1"/>
    <property type="molecule type" value="Genomic_DNA"/>
</dbReference>
<dbReference type="PANTHER" id="PTHR47961:SF6">
    <property type="entry name" value="DNA-DIRECTED DNA POLYMERASE"/>
    <property type="match status" value="1"/>
</dbReference>
<proteinExistence type="predicted"/>
<dbReference type="GO" id="GO:0003676">
    <property type="term" value="F:nucleic acid binding"/>
    <property type="evidence" value="ECO:0007669"/>
    <property type="project" value="InterPro"/>
</dbReference>
<comment type="caution">
    <text evidence="6">The sequence shown here is derived from an EMBL/GenBank/DDBJ whole genome shotgun (WGS) entry which is preliminary data.</text>
</comment>
<dbReference type="PROSITE" id="PS51192">
    <property type="entry name" value="HELICASE_ATP_BIND_1"/>
    <property type="match status" value="1"/>
</dbReference>
<dbReference type="InterPro" id="IPR027417">
    <property type="entry name" value="P-loop_NTPase"/>
</dbReference>
<sequence>MKKEINLSPIISLKSTFTLMLAPPGWGKTTLILNIYEEFNGKIVFISPLKALACEFFKRASHLKGVYSLSSNDSKEDAKKLFIESKKAMLVLTAEKLSDDIIARSSDENILFIFDEFHLFYYWGQSFRPILFEKLMAAANNSAQMLGLTATMDPALLETWKNDFNLAVENMYLLNLGNQKLLNIPTKIYNFSLLSKMVFYRYFFREVFFNDQAKTILFFCRYRRDVEMWLDFSKRRNLNAIGCVGGAVEDFIRDLEENPSPRCIFSTSALSHGVNLPTITQVFIDYPVDNKDFWIQMVGRGGRDGTSFQVFEQEKKSWSSIGNLYHSMLLFIKDLFLLRQNL</sequence>
<dbReference type="AlphaFoldDB" id="A0A1Y5FBE3"/>
<reference evidence="7" key="1">
    <citation type="journal article" date="2017" name="Proc. Natl. Acad. Sci. U.S.A.">
        <title>Simulation of Deepwater Horizon oil plume reveals substrate specialization within a complex community of hydrocarbon-degraders.</title>
        <authorList>
            <person name="Hu P."/>
            <person name="Dubinsky E.A."/>
            <person name="Probst A.J."/>
            <person name="Wang J."/>
            <person name="Sieber C.M.K."/>
            <person name="Tom L.M."/>
            <person name="Gardinali P."/>
            <person name="Banfield J.F."/>
            <person name="Atlas R.M."/>
            <person name="Andersen G.L."/>
        </authorList>
    </citation>
    <scope>NUCLEOTIDE SEQUENCE [LARGE SCALE GENOMIC DNA]</scope>
</reference>
<evidence type="ECO:0000256" key="4">
    <source>
        <dbReference type="ARBA" id="ARBA00022840"/>
    </source>
</evidence>
<dbReference type="GO" id="GO:0005524">
    <property type="term" value="F:ATP binding"/>
    <property type="evidence" value="ECO:0007669"/>
    <property type="project" value="UniProtKB-KW"/>
</dbReference>